<dbReference type="PANTHER" id="PTHR42714">
    <property type="entry name" value="TRNA MODIFICATION GTPASE GTPBP3"/>
    <property type="match status" value="1"/>
</dbReference>
<feature type="compositionally biased region" description="Polar residues" evidence="1">
    <location>
        <begin position="13"/>
        <end position="30"/>
    </location>
</feature>
<comment type="caution">
    <text evidence="3">The sequence shown here is derived from an EMBL/GenBank/DDBJ whole genome shotgun (WGS) entry which is preliminary data.</text>
</comment>
<dbReference type="InterPro" id="IPR027417">
    <property type="entry name" value="P-loop_NTPase"/>
</dbReference>
<evidence type="ECO:0000313" key="4">
    <source>
        <dbReference type="Proteomes" id="UP000807342"/>
    </source>
</evidence>
<accession>A0A9P5X4I6</accession>
<gene>
    <name evidence="3" type="ORF">P691DRAFT_343001</name>
</gene>
<dbReference type="Proteomes" id="UP000807342">
    <property type="component" value="Unassembled WGS sequence"/>
</dbReference>
<dbReference type="InterPro" id="IPR025662">
    <property type="entry name" value="Sigma_54_int_dom_ATP-bd_1"/>
</dbReference>
<proteinExistence type="predicted"/>
<dbReference type="PROSITE" id="PS00675">
    <property type="entry name" value="SIGMA54_INTERACT_1"/>
    <property type="match status" value="1"/>
</dbReference>
<dbReference type="EMBL" id="MU151376">
    <property type="protein sequence ID" value="KAF9444439.1"/>
    <property type="molecule type" value="Genomic_DNA"/>
</dbReference>
<dbReference type="AlphaFoldDB" id="A0A9P5X4I6"/>
<protein>
    <recommendedName>
        <fullName evidence="2">G domain-containing protein</fullName>
    </recommendedName>
</protein>
<evidence type="ECO:0000313" key="3">
    <source>
        <dbReference type="EMBL" id="KAF9444439.1"/>
    </source>
</evidence>
<dbReference type="Gene3D" id="3.40.50.300">
    <property type="entry name" value="P-loop containing nucleotide triphosphate hydrolases"/>
    <property type="match status" value="1"/>
</dbReference>
<sequence>MAKQTGDPHNPLVQPSTDQPLSQGDSSSCQAADGTQNIILFGETGVGKSSLINMLSDSDVAIVSNGATGCTFENVRYNIKINGVERVLWDTAGLSEGEAGSVPEDQALRNLRDLVWKLREGVSLLVYCIGGTRYRDILKVNFDLFTDIICQGTVPVVVVVTGLENEERMDNWWDDNKANLSRHRMDFQDYACITTTRGRKNKQGVHLFQEEYEMSKGAAKRLISKNCPQHPVRIADSDSQWVERITERMEQYCDAYNSRSREEKSTGYHRLLMPLIKPSLLALQVLRGAWSRVKNVAGTTNAPYGGTIQYDQRGIQNGQTH</sequence>
<name>A0A9P5X4I6_9AGAR</name>
<reference evidence="3" key="1">
    <citation type="submission" date="2020-11" db="EMBL/GenBank/DDBJ databases">
        <authorList>
            <consortium name="DOE Joint Genome Institute"/>
            <person name="Ahrendt S."/>
            <person name="Riley R."/>
            <person name="Andreopoulos W."/>
            <person name="Labutti K."/>
            <person name="Pangilinan J."/>
            <person name="Ruiz-Duenas F.J."/>
            <person name="Barrasa J.M."/>
            <person name="Sanchez-Garcia M."/>
            <person name="Camarero S."/>
            <person name="Miyauchi S."/>
            <person name="Serrano A."/>
            <person name="Linde D."/>
            <person name="Babiker R."/>
            <person name="Drula E."/>
            <person name="Ayuso-Fernandez I."/>
            <person name="Pacheco R."/>
            <person name="Padilla G."/>
            <person name="Ferreira P."/>
            <person name="Barriuso J."/>
            <person name="Kellner H."/>
            <person name="Castanera R."/>
            <person name="Alfaro M."/>
            <person name="Ramirez L."/>
            <person name="Pisabarro A.G."/>
            <person name="Kuo A."/>
            <person name="Tritt A."/>
            <person name="Lipzen A."/>
            <person name="He G."/>
            <person name="Yan M."/>
            <person name="Ng V."/>
            <person name="Cullen D."/>
            <person name="Martin F."/>
            <person name="Rosso M.-N."/>
            <person name="Henrissat B."/>
            <person name="Hibbett D."/>
            <person name="Martinez A.T."/>
            <person name="Grigoriev I.V."/>
        </authorList>
    </citation>
    <scope>NUCLEOTIDE SEQUENCE</scope>
    <source>
        <strain evidence="3">MF-IS2</strain>
    </source>
</reference>
<evidence type="ECO:0000259" key="2">
    <source>
        <dbReference type="Pfam" id="PF01926"/>
    </source>
</evidence>
<dbReference type="Pfam" id="PF01926">
    <property type="entry name" value="MMR_HSR1"/>
    <property type="match status" value="1"/>
</dbReference>
<dbReference type="PANTHER" id="PTHR42714:SF2">
    <property type="entry name" value="TRNA MODIFICATION GTPASE GTPBP3, MITOCHONDRIAL"/>
    <property type="match status" value="1"/>
</dbReference>
<feature type="domain" description="G" evidence="2">
    <location>
        <begin position="38"/>
        <end position="109"/>
    </location>
</feature>
<evidence type="ECO:0000256" key="1">
    <source>
        <dbReference type="SAM" id="MobiDB-lite"/>
    </source>
</evidence>
<keyword evidence="4" id="KW-1185">Reference proteome</keyword>
<dbReference type="CDD" id="cd00882">
    <property type="entry name" value="Ras_like_GTPase"/>
    <property type="match status" value="1"/>
</dbReference>
<dbReference type="GO" id="GO:0030488">
    <property type="term" value="P:tRNA methylation"/>
    <property type="evidence" value="ECO:0007669"/>
    <property type="project" value="TreeGrafter"/>
</dbReference>
<dbReference type="GO" id="GO:0002098">
    <property type="term" value="P:tRNA wobble uridine modification"/>
    <property type="evidence" value="ECO:0007669"/>
    <property type="project" value="TreeGrafter"/>
</dbReference>
<feature type="region of interest" description="Disordered" evidence="1">
    <location>
        <begin position="1"/>
        <end position="30"/>
    </location>
</feature>
<organism evidence="3 4">
    <name type="scientific">Macrolepiota fuliginosa MF-IS2</name>
    <dbReference type="NCBI Taxonomy" id="1400762"/>
    <lineage>
        <taxon>Eukaryota</taxon>
        <taxon>Fungi</taxon>
        <taxon>Dikarya</taxon>
        <taxon>Basidiomycota</taxon>
        <taxon>Agaricomycotina</taxon>
        <taxon>Agaricomycetes</taxon>
        <taxon>Agaricomycetidae</taxon>
        <taxon>Agaricales</taxon>
        <taxon>Agaricineae</taxon>
        <taxon>Agaricaceae</taxon>
        <taxon>Macrolepiota</taxon>
    </lineage>
</organism>
<dbReference type="SUPFAM" id="SSF52540">
    <property type="entry name" value="P-loop containing nucleoside triphosphate hydrolases"/>
    <property type="match status" value="1"/>
</dbReference>
<dbReference type="GO" id="GO:0005525">
    <property type="term" value="F:GTP binding"/>
    <property type="evidence" value="ECO:0007669"/>
    <property type="project" value="InterPro"/>
</dbReference>
<dbReference type="GO" id="GO:0005737">
    <property type="term" value="C:cytoplasm"/>
    <property type="evidence" value="ECO:0007669"/>
    <property type="project" value="TreeGrafter"/>
</dbReference>
<dbReference type="OrthoDB" id="8954335at2759"/>
<dbReference type="InterPro" id="IPR006073">
    <property type="entry name" value="GTP-bd"/>
</dbReference>